<reference evidence="1" key="1">
    <citation type="submission" date="2021-06" db="EMBL/GenBank/DDBJ databases">
        <authorList>
            <person name="Kallberg Y."/>
            <person name="Tangrot J."/>
            <person name="Rosling A."/>
        </authorList>
    </citation>
    <scope>NUCLEOTIDE SEQUENCE</scope>
    <source>
        <strain evidence="1">CL356</strain>
    </source>
</reference>
<comment type="caution">
    <text evidence="1">The sequence shown here is derived from an EMBL/GenBank/DDBJ whole genome shotgun (WGS) entry which is preliminary data.</text>
</comment>
<name>A0ACA9MEN8_9GLOM</name>
<dbReference type="Proteomes" id="UP000789525">
    <property type="component" value="Unassembled WGS sequence"/>
</dbReference>
<evidence type="ECO:0000313" key="2">
    <source>
        <dbReference type="Proteomes" id="UP000789525"/>
    </source>
</evidence>
<organism evidence="1 2">
    <name type="scientific">Acaulospora colombiana</name>
    <dbReference type="NCBI Taxonomy" id="27376"/>
    <lineage>
        <taxon>Eukaryota</taxon>
        <taxon>Fungi</taxon>
        <taxon>Fungi incertae sedis</taxon>
        <taxon>Mucoromycota</taxon>
        <taxon>Glomeromycotina</taxon>
        <taxon>Glomeromycetes</taxon>
        <taxon>Diversisporales</taxon>
        <taxon>Acaulosporaceae</taxon>
        <taxon>Acaulospora</taxon>
    </lineage>
</organism>
<protein>
    <submittedName>
        <fullName evidence="1">15001_t:CDS:1</fullName>
    </submittedName>
</protein>
<dbReference type="EMBL" id="CAJVPT010012286">
    <property type="protein sequence ID" value="CAG8586459.1"/>
    <property type="molecule type" value="Genomic_DNA"/>
</dbReference>
<sequence>MEKAIKRTVALKVLDDSSGIDFGNFFNEFKRTYDCKEYWVKTATIIRLFGASQDPASKNFIIVMEYVSNGDLHSYLVKNFSRISWTDKFNSLYYLFNGIKKIHDETIIHRDLHGGNILLMDNKEEIISRVTDLGFSLPAAELEETSEQGNIYGVIPYIAPEIFQGKPFSYASDIYSLGMIMYQLASGHRPFHDRAHDVHLAIDICNGLRPTITEDTPKCWFDLMKKCWHPDPTKRPIIGDLLNSSSENCFWEYDRDCNGKIKDKYMQMINEAEEKRIKMVESGIPFLKDLEDEHPSANYTSILLTPTISTIKSLTSLMAR</sequence>
<evidence type="ECO:0000313" key="1">
    <source>
        <dbReference type="EMBL" id="CAG8586459.1"/>
    </source>
</evidence>
<gene>
    <name evidence="1" type="ORF">ACOLOM_LOCUS6164</name>
</gene>
<keyword evidence="2" id="KW-1185">Reference proteome</keyword>
<proteinExistence type="predicted"/>
<accession>A0ACA9MEN8</accession>